<name>A0ABV7FRC2_9ALTE</name>
<evidence type="ECO:0000256" key="2">
    <source>
        <dbReference type="RuleBase" id="RU362080"/>
    </source>
</evidence>
<dbReference type="SUPFAM" id="SSF143120">
    <property type="entry name" value="YefM-like"/>
    <property type="match status" value="1"/>
</dbReference>
<comment type="caution">
    <text evidence="3">The sequence shown here is derived from an EMBL/GenBank/DDBJ whole genome shotgun (WGS) entry which is preliminary data.</text>
</comment>
<dbReference type="Proteomes" id="UP001595478">
    <property type="component" value="Unassembled WGS sequence"/>
</dbReference>
<accession>A0ABV7FRC2</accession>
<organism evidence="3 4">
    <name type="scientific">Agaribacter flavus</name>
    <dbReference type="NCBI Taxonomy" id="1902781"/>
    <lineage>
        <taxon>Bacteria</taxon>
        <taxon>Pseudomonadati</taxon>
        <taxon>Pseudomonadota</taxon>
        <taxon>Gammaproteobacteria</taxon>
        <taxon>Alteromonadales</taxon>
        <taxon>Alteromonadaceae</taxon>
        <taxon>Agaribacter</taxon>
    </lineage>
</organism>
<sequence length="76" mass="8509">MRQEISKSNFKAHALEIMRSVEDTGEDVVITAHGKRSLVITQYKDTTFSPLEKLQGSVLSYTDPIAPIAEDDWDLA</sequence>
<dbReference type="NCBIfam" id="TIGR01552">
    <property type="entry name" value="phd_fam"/>
    <property type="match status" value="1"/>
</dbReference>
<dbReference type="EMBL" id="JBHRSW010000014">
    <property type="protein sequence ID" value="MFC3121700.1"/>
    <property type="molecule type" value="Genomic_DNA"/>
</dbReference>
<evidence type="ECO:0000313" key="4">
    <source>
        <dbReference type="Proteomes" id="UP001595478"/>
    </source>
</evidence>
<gene>
    <name evidence="3" type="ORF">ACFOHL_08705</name>
</gene>
<protein>
    <recommendedName>
        <fullName evidence="2">Antitoxin</fullName>
    </recommendedName>
</protein>
<proteinExistence type="inferred from homology"/>
<evidence type="ECO:0000256" key="1">
    <source>
        <dbReference type="ARBA" id="ARBA00009981"/>
    </source>
</evidence>
<comment type="function">
    <text evidence="2">Antitoxin component of a type II toxin-antitoxin (TA) system.</text>
</comment>
<dbReference type="Gene3D" id="3.40.1620.10">
    <property type="entry name" value="YefM-like domain"/>
    <property type="match status" value="1"/>
</dbReference>
<keyword evidence="4" id="KW-1185">Reference proteome</keyword>
<dbReference type="RefSeq" id="WP_376919835.1">
    <property type="nucleotide sequence ID" value="NZ_JBHRSW010000014.1"/>
</dbReference>
<reference evidence="4" key="1">
    <citation type="journal article" date="2019" name="Int. J. Syst. Evol. Microbiol.">
        <title>The Global Catalogue of Microorganisms (GCM) 10K type strain sequencing project: providing services to taxonomists for standard genome sequencing and annotation.</title>
        <authorList>
            <consortium name="The Broad Institute Genomics Platform"/>
            <consortium name="The Broad Institute Genome Sequencing Center for Infectious Disease"/>
            <person name="Wu L."/>
            <person name="Ma J."/>
        </authorList>
    </citation>
    <scope>NUCLEOTIDE SEQUENCE [LARGE SCALE GENOMIC DNA]</scope>
    <source>
        <strain evidence="4">KCTC 52473</strain>
    </source>
</reference>
<evidence type="ECO:0000313" key="3">
    <source>
        <dbReference type="EMBL" id="MFC3121700.1"/>
    </source>
</evidence>
<dbReference type="Pfam" id="PF02604">
    <property type="entry name" value="PhdYeFM_antitox"/>
    <property type="match status" value="1"/>
</dbReference>
<dbReference type="InterPro" id="IPR006442">
    <property type="entry name" value="Antitoxin_Phd/YefM"/>
</dbReference>
<comment type="similarity">
    <text evidence="1 2">Belongs to the phD/YefM antitoxin family.</text>
</comment>
<dbReference type="InterPro" id="IPR036165">
    <property type="entry name" value="YefM-like_sf"/>
</dbReference>